<name>A0A0K0KWK2_9CAUD</name>
<reference evidence="2" key="1">
    <citation type="submission" date="2014-08" db="EMBL/GenBank/DDBJ databases">
        <authorList>
            <person name="Edwards T."/>
        </authorList>
    </citation>
    <scope>NUCLEOTIDE SEQUENCE [LARGE SCALE GENOMIC DNA]</scope>
</reference>
<dbReference type="GeneID" id="26640216"/>
<evidence type="ECO:0000313" key="2">
    <source>
        <dbReference type="Proteomes" id="UP000207741"/>
    </source>
</evidence>
<protein>
    <submittedName>
        <fullName evidence="1">Uncharacterized protein</fullName>
    </submittedName>
</protein>
<dbReference type="KEGG" id="vg:26640216"/>
<dbReference type="Proteomes" id="UP000207741">
    <property type="component" value="Segment"/>
</dbReference>
<sequence>MDNQTEITYEGFQDRAREAMKRVMGKKEKQERPRDAGAEAKKIMRNKEHHKYVNFLDVDD</sequence>
<dbReference type="RefSeq" id="YP_009213672.1">
    <property type="nucleotide sequence ID" value="NC_028955.1"/>
</dbReference>
<dbReference type="EMBL" id="KM359505">
    <property type="protein sequence ID" value="AIR93499.1"/>
    <property type="molecule type" value="Genomic_DNA"/>
</dbReference>
<organism evidence="1 2">
    <name type="scientific">Prochlorococcus phage P-TIM68</name>
    <dbReference type="NCBI Taxonomy" id="1542477"/>
    <lineage>
        <taxon>Viruses</taxon>
        <taxon>Duplodnaviria</taxon>
        <taxon>Heunggongvirae</taxon>
        <taxon>Uroviricota</taxon>
        <taxon>Caudoviricetes</taxon>
        <taxon>Pantevenvirales</taxon>
        <taxon>Kyanoviridae</taxon>
        <taxon>Haifavirus</taxon>
        <taxon>Haifavirus tim68</taxon>
    </lineage>
</organism>
<proteinExistence type="predicted"/>
<accession>A0A0K0KWK2</accession>
<evidence type="ECO:0000313" key="1">
    <source>
        <dbReference type="EMBL" id="AIR93499.1"/>
    </source>
</evidence>
<keyword evidence="2" id="KW-1185">Reference proteome</keyword>